<comment type="catalytic activity">
    <reaction evidence="1">
        <text>Endohydrolysis of (1-&gt;4)-alpha-D-glucosidic linkages in polysaccharides containing three or more (1-&gt;4)-alpha-linked D-glucose units.</text>
        <dbReference type="EC" id="3.2.1.1"/>
    </reaction>
</comment>
<keyword evidence="5" id="KW-0812">Transmembrane</keyword>
<evidence type="ECO:0000313" key="7">
    <source>
        <dbReference type="Proteomes" id="UP000598996"/>
    </source>
</evidence>
<dbReference type="Gene3D" id="2.60.40.1120">
    <property type="entry name" value="Carboxypeptidase-like, regulatory domain"/>
    <property type="match status" value="1"/>
</dbReference>
<evidence type="ECO:0000256" key="1">
    <source>
        <dbReference type="ARBA" id="ARBA00000548"/>
    </source>
</evidence>
<comment type="caution">
    <text evidence="6">The sequence shown here is derived from an EMBL/GenBank/DDBJ whole genome shotgun (WGS) entry which is preliminary data.</text>
</comment>
<dbReference type="SUPFAM" id="SSF49452">
    <property type="entry name" value="Starch-binding domain-like"/>
    <property type="match status" value="1"/>
</dbReference>
<feature type="transmembrane region" description="Helical" evidence="5">
    <location>
        <begin position="259"/>
        <end position="280"/>
    </location>
</feature>
<dbReference type="Gene3D" id="2.60.40.10">
    <property type="entry name" value="Immunoglobulins"/>
    <property type="match status" value="1"/>
</dbReference>
<dbReference type="InterPro" id="IPR013783">
    <property type="entry name" value="Ig-like_fold"/>
</dbReference>
<name>A0ABS1VWJ1_9ACTN</name>
<proteinExistence type="predicted"/>
<dbReference type="Pfam" id="PF13620">
    <property type="entry name" value="CarboxypepD_reg"/>
    <property type="match status" value="1"/>
</dbReference>
<dbReference type="EC" id="3.2.1.1" evidence="2"/>
<feature type="compositionally biased region" description="Low complexity" evidence="4">
    <location>
        <begin position="237"/>
        <end position="246"/>
    </location>
</feature>
<evidence type="ECO:0000313" key="6">
    <source>
        <dbReference type="EMBL" id="MBL7258822.1"/>
    </source>
</evidence>
<feature type="region of interest" description="Disordered" evidence="4">
    <location>
        <begin position="216"/>
        <end position="250"/>
    </location>
</feature>
<organism evidence="6 7">
    <name type="scientific">Paractinoplanes lichenicola</name>
    <dbReference type="NCBI Taxonomy" id="2802976"/>
    <lineage>
        <taxon>Bacteria</taxon>
        <taxon>Bacillati</taxon>
        <taxon>Actinomycetota</taxon>
        <taxon>Actinomycetes</taxon>
        <taxon>Micromonosporales</taxon>
        <taxon>Micromonosporaceae</taxon>
        <taxon>Paractinoplanes</taxon>
    </lineage>
</organism>
<keyword evidence="7" id="KW-1185">Reference proteome</keyword>
<keyword evidence="5" id="KW-0472">Membrane</keyword>
<protein>
    <recommendedName>
        <fullName evidence="2">alpha-amylase</fullName>
        <ecNumber evidence="2">3.2.1.1</ecNumber>
    </recommendedName>
    <alternativeName>
        <fullName evidence="3">1,4-alpha-D-glucan glucanohydrolase</fullName>
    </alternativeName>
</protein>
<accession>A0ABS1VWJ1</accession>
<dbReference type="InterPro" id="IPR013784">
    <property type="entry name" value="Carb-bd-like_fold"/>
</dbReference>
<dbReference type="Proteomes" id="UP000598996">
    <property type="component" value="Unassembled WGS sequence"/>
</dbReference>
<reference evidence="6 7" key="1">
    <citation type="submission" date="2021-01" db="EMBL/GenBank/DDBJ databases">
        <title>Actinoplanes sp. nov. LDG1-01 isolated from lichen.</title>
        <authorList>
            <person name="Saeng-In P."/>
            <person name="Phongsopitanun W."/>
            <person name="Kanchanasin P."/>
            <person name="Yuki M."/>
            <person name="Kudo T."/>
            <person name="Ohkuma M."/>
            <person name="Tanasupawat S."/>
        </authorList>
    </citation>
    <scope>NUCLEOTIDE SEQUENCE [LARGE SCALE GENOMIC DNA]</scope>
    <source>
        <strain evidence="6 7">LDG1-01</strain>
    </source>
</reference>
<keyword evidence="5" id="KW-1133">Transmembrane helix</keyword>
<sequence length="287" mass="28874">MSPAPASAAPAPISIVSVSAENVQPGDTVRVRFRVTNPGSATEAAIVVVGGGLRCKTGCRAEPSLAPGQSRNLEATVVAPAASPGETSGLNISVAVRLGGENHFAFKMVYVHGSGASSPRPPAEVARVSGRVRDADGKTISGAALTIRDSAGHKYRTTSGDNGQFSIRPTAAKPIAAGSITVVAALDGYRTARKTLTARAGDTANALLTLTAVPTPVKATPSPTPSRAVAEADEPETAAPETSAPTLQAVSNEGGPSPLFLLLGGLLIAVGLGALALVLIRRRHATS</sequence>
<evidence type="ECO:0000256" key="2">
    <source>
        <dbReference type="ARBA" id="ARBA00012595"/>
    </source>
</evidence>
<dbReference type="EMBL" id="JAENHO010000009">
    <property type="protein sequence ID" value="MBL7258822.1"/>
    <property type="molecule type" value="Genomic_DNA"/>
</dbReference>
<gene>
    <name evidence="6" type="ORF">JKJ07_31375</name>
</gene>
<evidence type="ECO:0000256" key="5">
    <source>
        <dbReference type="SAM" id="Phobius"/>
    </source>
</evidence>
<evidence type="ECO:0000256" key="3">
    <source>
        <dbReference type="ARBA" id="ARBA00030238"/>
    </source>
</evidence>
<evidence type="ECO:0000256" key="4">
    <source>
        <dbReference type="SAM" id="MobiDB-lite"/>
    </source>
</evidence>